<dbReference type="SUPFAM" id="SSF51556">
    <property type="entry name" value="Metallo-dependent hydrolases"/>
    <property type="match status" value="1"/>
</dbReference>
<evidence type="ECO:0000256" key="1">
    <source>
        <dbReference type="ARBA" id="ARBA00010716"/>
    </source>
</evidence>
<proteinExistence type="inferred from homology"/>
<comment type="similarity">
    <text evidence="1">Belongs to the metallo-dependent hydrolases superfamily. NagA family.</text>
</comment>
<dbReference type="Gene3D" id="3.20.20.140">
    <property type="entry name" value="Metal-dependent hydrolases"/>
    <property type="match status" value="1"/>
</dbReference>
<dbReference type="OrthoDB" id="9776488at2"/>
<accession>A0A6I1E386</accession>
<evidence type="ECO:0000313" key="4">
    <source>
        <dbReference type="Proteomes" id="UP000429785"/>
    </source>
</evidence>
<protein>
    <submittedName>
        <fullName evidence="3">N-acetylglucosamine-6-phosphate deacetylase</fullName>
    </submittedName>
</protein>
<evidence type="ECO:0000313" key="3">
    <source>
        <dbReference type="EMBL" id="KAB7530390.1"/>
    </source>
</evidence>
<dbReference type="GO" id="GO:0006046">
    <property type="term" value="P:N-acetylglucosamine catabolic process"/>
    <property type="evidence" value="ECO:0007669"/>
    <property type="project" value="TreeGrafter"/>
</dbReference>
<sequence length="304" mass="33570">MDTKYFDIQVNGYGGVDYNQNDLTLEDLKLSCSKLMNDHVEGILATIITANFDAMVLRIKNLVNYRKQDSLIGKMIKGIHLEGPFINREEGYRGAHPKNHILSPNRGKLEELLDAAEGLCRVVTLAPEMDSHNVLTKFLYSKDVIVSAGHCNPSLKVLRSAIDAGLSMFTHLGNGCPQVLPRHDNIIQKVLSLSGAIKICFIADGVHVPFYALKNYISMAGVENCMITTDAMAASGAGPGRYRFNDIELEVGEDRVVREPGKLNFSGSALDMKSSALNLKKELGFSEEEIHKLTYANPLQLLKF</sequence>
<dbReference type="InterPro" id="IPR032466">
    <property type="entry name" value="Metal_Hydrolase"/>
</dbReference>
<dbReference type="EMBL" id="WELG01000001">
    <property type="protein sequence ID" value="KAB7530390.1"/>
    <property type="molecule type" value="Genomic_DNA"/>
</dbReference>
<dbReference type="GO" id="GO:0008448">
    <property type="term" value="F:N-acetylglucosamine-6-phosphate deacetylase activity"/>
    <property type="evidence" value="ECO:0007669"/>
    <property type="project" value="TreeGrafter"/>
</dbReference>
<dbReference type="PANTHER" id="PTHR11113">
    <property type="entry name" value="N-ACETYLGLUCOSAMINE-6-PHOSPHATE DEACETYLASE"/>
    <property type="match status" value="1"/>
</dbReference>
<dbReference type="AlphaFoldDB" id="A0A6I1E386"/>
<gene>
    <name evidence="3" type="ORF">F8C76_02465</name>
</gene>
<dbReference type="PANTHER" id="PTHR11113:SF14">
    <property type="entry name" value="N-ACETYLGLUCOSAMINE-6-PHOSPHATE DEACETYLASE"/>
    <property type="match status" value="1"/>
</dbReference>
<evidence type="ECO:0000256" key="2">
    <source>
        <dbReference type="ARBA" id="ARBA00022801"/>
    </source>
</evidence>
<keyword evidence="2" id="KW-0378">Hydrolase</keyword>
<organism evidence="3 4">
    <name type="scientific">Flagellimonas olearia</name>
    <dbReference type="NCBI Taxonomy" id="552546"/>
    <lineage>
        <taxon>Bacteria</taxon>
        <taxon>Pseudomonadati</taxon>
        <taxon>Bacteroidota</taxon>
        <taxon>Flavobacteriia</taxon>
        <taxon>Flavobacteriales</taxon>
        <taxon>Flavobacteriaceae</taxon>
        <taxon>Flagellimonas</taxon>
    </lineage>
</organism>
<dbReference type="RefSeq" id="WP_152130324.1">
    <property type="nucleotide sequence ID" value="NZ_WELG01000001.1"/>
</dbReference>
<reference evidence="3 4" key="1">
    <citation type="submission" date="2019-10" db="EMBL/GenBank/DDBJ databases">
        <title>Muricauda olearia CL-SS4 JCM15563 genome.</title>
        <authorList>
            <person name="Liu L."/>
        </authorList>
    </citation>
    <scope>NUCLEOTIDE SEQUENCE [LARGE SCALE GENOMIC DNA]</scope>
    <source>
        <strain evidence="3 4">CL-SS4</strain>
    </source>
</reference>
<comment type="caution">
    <text evidence="3">The sequence shown here is derived from an EMBL/GenBank/DDBJ whole genome shotgun (WGS) entry which is preliminary data.</text>
</comment>
<name>A0A6I1E386_9FLAO</name>
<dbReference type="Proteomes" id="UP000429785">
    <property type="component" value="Unassembled WGS sequence"/>
</dbReference>